<dbReference type="GO" id="GO:0009228">
    <property type="term" value="P:thiamine biosynthetic process"/>
    <property type="evidence" value="ECO:0007669"/>
    <property type="project" value="InterPro"/>
</dbReference>
<dbReference type="EC" id="2.7.1.49" evidence="2"/>
<keyword evidence="6" id="KW-0067">ATP-binding</keyword>
<dbReference type="PANTHER" id="PTHR20858">
    <property type="entry name" value="PHOSPHOMETHYLPYRIMIDINE KINASE"/>
    <property type="match status" value="1"/>
</dbReference>
<accession>A0AAE3VDR9</accession>
<reference evidence="8" key="1">
    <citation type="submission" date="2023-07" db="EMBL/GenBank/DDBJ databases">
        <title>Genomic Encyclopedia of Type Strains, Phase IV (KMG-IV): sequencing the most valuable type-strain genomes for metagenomic binning, comparative biology and taxonomic classification.</title>
        <authorList>
            <person name="Goeker M."/>
        </authorList>
    </citation>
    <scope>NUCLEOTIDE SEQUENCE</scope>
    <source>
        <strain evidence="8">DSM 24202</strain>
    </source>
</reference>
<dbReference type="InterPro" id="IPR004399">
    <property type="entry name" value="HMP/HMP-P_kinase_dom"/>
</dbReference>
<keyword evidence="3 8" id="KW-0808">Transferase</keyword>
<dbReference type="NCBIfam" id="TIGR00097">
    <property type="entry name" value="HMP-P_kinase"/>
    <property type="match status" value="1"/>
</dbReference>
<dbReference type="GO" id="GO:0005829">
    <property type="term" value="C:cytosol"/>
    <property type="evidence" value="ECO:0007669"/>
    <property type="project" value="TreeGrafter"/>
</dbReference>
<dbReference type="SUPFAM" id="SSF53613">
    <property type="entry name" value="Ribokinase-like"/>
    <property type="match status" value="1"/>
</dbReference>
<gene>
    <name evidence="8" type="ORF">J3R75_000712</name>
</gene>
<comment type="caution">
    <text evidence="8">The sequence shown here is derived from an EMBL/GenBank/DDBJ whole genome shotgun (WGS) entry which is preliminary data.</text>
</comment>
<protein>
    <recommendedName>
        <fullName evidence="2">hydroxymethylpyrimidine kinase</fullName>
        <ecNumber evidence="2">2.7.1.49</ecNumber>
    </recommendedName>
</protein>
<sequence length="262" mass="27303">MDLPRALTIAGSDSSGGAGIQADLKTFSARGVFGMSAITAITAQNTCGVNAVLNISCDMVAGQIDAVFSDIRVDAVKIGMLSSADIIRSVADRLRHWRPAFVVLDPVMVSKSGSHLLQPDAVSALRDELLPLVQLVTPNLPEAEVITGRAVVSQDDMLAAAKAICALGARAALIKGGHSSDHANDLLYDGHDARWLPGERIASRNTHGTGCTLSAAIAAETAKGQALLPACEIAKAYVRRAMAAGLAIGEGCGPLHHFVDWY</sequence>
<dbReference type="FunFam" id="3.40.1190.20:FF:000003">
    <property type="entry name" value="Phosphomethylpyrimidine kinase ThiD"/>
    <property type="match status" value="1"/>
</dbReference>
<evidence type="ECO:0000256" key="5">
    <source>
        <dbReference type="ARBA" id="ARBA00022777"/>
    </source>
</evidence>
<evidence type="ECO:0000313" key="8">
    <source>
        <dbReference type="EMBL" id="MDQ0288605.1"/>
    </source>
</evidence>
<keyword evidence="5 8" id="KW-0418">Kinase</keyword>
<dbReference type="Pfam" id="PF08543">
    <property type="entry name" value="Phos_pyr_kin"/>
    <property type="match status" value="1"/>
</dbReference>
<dbReference type="GO" id="GO:0008902">
    <property type="term" value="F:hydroxymethylpyrimidine kinase activity"/>
    <property type="evidence" value="ECO:0007669"/>
    <property type="project" value="UniProtKB-EC"/>
</dbReference>
<evidence type="ECO:0000256" key="2">
    <source>
        <dbReference type="ARBA" id="ARBA00012135"/>
    </source>
</evidence>
<dbReference type="GO" id="GO:0008972">
    <property type="term" value="F:phosphomethylpyrimidine kinase activity"/>
    <property type="evidence" value="ECO:0007669"/>
    <property type="project" value="InterPro"/>
</dbReference>
<dbReference type="PANTHER" id="PTHR20858:SF17">
    <property type="entry name" value="HYDROXYMETHYLPYRIMIDINE_PHOSPHOMETHYLPYRIMIDINE KINASE THI20-RELATED"/>
    <property type="match status" value="1"/>
</dbReference>
<evidence type="ECO:0000256" key="6">
    <source>
        <dbReference type="ARBA" id="ARBA00022840"/>
    </source>
</evidence>
<dbReference type="GO" id="GO:0005524">
    <property type="term" value="F:ATP binding"/>
    <property type="evidence" value="ECO:0007669"/>
    <property type="project" value="UniProtKB-KW"/>
</dbReference>
<keyword evidence="4" id="KW-0547">Nucleotide-binding</keyword>
<dbReference type="AlphaFoldDB" id="A0AAE3VDR9"/>
<evidence type="ECO:0000256" key="4">
    <source>
        <dbReference type="ARBA" id="ARBA00022741"/>
    </source>
</evidence>
<dbReference type="Gene3D" id="3.40.1190.20">
    <property type="match status" value="1"/>
</dbReference>
<dbReference type="EMBL" id="JAUSVL010000001">
    <property type="protein sequence ID" value="MDQ0288605.1"/>
    <property type="molecule type" value="Genomic_DNA"/>
</dbReference>
<proteinExistence type="predicted"/>
<keyword evidence="9" id="KW-1185">Reference proteome</keyword>
<organism evidence="8 9">
    <name type="scientific">Oligosphaera ethanolica</name>
    <dbReference type="NCBI Taxonomy" id="760260"/>
    <lineage>
        <taxon>Bacteria</taxon>
        <taxon>Pseudomonadati</taxon>
        <taxon>Lentisphaerota</taxon>
        <taxon>Oligosphaeria</taxon>
        <taxon>Oligosphaerales</taxon>
        <taxon>Oligosphaeraceae</taxon>
        <taxon>Oligosphaera</taxon>
    </lineage>
</organism>
<evidence type="ECO:0000313" key="9">
    <source>
        <dbReference type="Proteomes" id="UP001238163"/>
    </source>
</evidence>
<name>A0AAE3VDR9_9BACT</name>
<comment type="pathway">
    <text evidence="1">Cofactor biosynthesis; thiamine diphosphate biosynthesis.</text>
</comment>
<dbReference type="InterPro" id="IPR013749">
    <property type="entry name" value="PM/HMP-P_kinase-1"/>
</dbReference>
<dbReference type="RefSeq" id="WP_307259938.1">
    <property type="nucleotide sequence ID" value="NZ_JAUSVL010000001.1"/>
</dbReference>
<evidence type="ECO:0000259" key="7">
    <source>
        <dbReference type="Pfam" id="PF08543"/>
    </source>
</evidence>
<evidence type="ECO:0000256" key="1">
    <source>
        <dbReference type="ARBA" id="ARBA00004948"/>
    </source>
</evidence>
<dbReference type="CDD" id="cd01169">
    <property type="entry name" value="HMPP_kinase"/>
    <property type="match status" value="1"/>
</dbReference>
<feature type="domain" description="Pyridoxamine kinase/Phosphomethylpyrimidine kinase" evidence="7">
    <location>
        <begin position="13"/>
        <end position="256"/>
    </location>
</feature>
<dbReference type="InterPro" id="IPR029056">
    <property type="entry name" value="Ribokinase-like"/>
</dbReference>
<dbReference type="Proteomes" id="UP001238163">
    <property type="component" value="Unassembled WGS sequence"/>
</dbReference>
<evidence type="ECO:0000256" key="3">
    <source>
        <dbReference type="ARBA" id="ARBA00022679"/>
    </source>
</evidence>